<comment type="caution">
    <text evidence="2">The sequence shown here is derived from an EMBL/GenBank/DDBJ whole genome shotgun (WGS) entry which is preliminary data.</text>
</comment>
<dbReference type="AlphaFoldDB" id="A0A9N9DE31"/>
<name>A0A9N9DE31_9GLOM</name>
<reference evidence="2" key="1">
    <citation type="submission" date="2021-06" db="EMBL/GenBank/DDBJ databases">
        <authorList>
            <person name="Kallberg Y."/>
            <person name="Tangrot J."/>
            <person name="Rosling A."/>
        </authorList>
    </citation>
    <scope>NUCLEOTIDE SEQUENCE</scope>
    <source>
        <strain evidence="2">UK204</strain>
    </source>
</reference>
<dbReference type="OrthoDB" id="2439588at2759"/>
<proteinExistence type="predicted"/>
<dbReference type="EMBL" id="CAJVPQ010003572">
    <property type="protein sequence ID" value="CAG8631737.1"/>
    <property type="molecule type" value="Genomic_DNA"/>
</dbReference>
<keyword evidence="3" id="KW-1185">Reference proteome</keyword>
<sequence>LGYITNVIDDSIKDSKDARTFLSDKLKSFNHIKGSQNRKKSNESNYDLHTLDSNKKTKTDFMFNVSFNEYTTVINAVKSIQQDNESVYTCNFFSTNEIDCLMSMARSAIQEEKKHISKLVESFLEALLLSKIDVIDRNTINDFLKNIDADDKETIYVEKYIENTSSQFKQTVEIFIVRPCVKTPQTIFTYGENHSDAYRYDKIEHSEIQHIGKSSSIETDISENNGPTHKDNHDKSGRNPLLDSLQKGFWDWASESLPVKDSDVDPIKVLQAKVEDLENNIPCDDDDESKPIEYVACALKEALCKFQ</sequence>
<organism evidence="2 3">
    <name type="scientific">Funneliformis caledonium</name>
    <dbReference type="NCBI Taxonomy" id="1117310"/>
    <lineage>
        <taxon>Eukaryota</taxon>
        <taxon>Fungi</taxon>
        <taxon>Fungi incertae sedis</taxon>
        <taxon>Mucoromycota</taxon>
        <taxon>Glomeromycotina</taxon>
        <taxon>Glomeromycetes</taxon>
        <taxon>Glomerales</taxon>
        <taxon>Glomeraceae</taxon>
        <taxon>Funneliformis</taxon>
    </lineage>
</organism>
<feature type="compositionally biased region" description="Basic and acidic residues" evidence="1">
    <location>
        <begin position="228"/>
        <end position="237"/>
    </location>
</feature>
<dbReference type="Proteomes" id="UP000789570">
    <property type="component" value="Unassembled WGS sequence"/>
</dbReference>
<accession>A0A9N9DE31</accession>
<feature type="region of interest" description="Disordered" evidence="1">
    <location>
        <begin position="215"/>
        <end position="238"/>
    </location>
</feature>
<evidence type="ECO:0000313" key="3">
    <source>
        <dbReference type="Proteomes" id="UP000789570"/>
    </source>
</evidence>
<evidence type="ECO:0000313" key="2">
    <source>
        <dbReference type="EMBL" id="CAG8631737.1"/>
    </source>
</evidence>
<feature type="compositionally biased region" description="Polar residues" evidence="1">
    <location>
        <begin position="215"/>
        <end position="227"/>
    </location>
</feature>
<evidence type="ECO:0000256" key="1">
    <source>
        <dbReference type="SAM" id="MobiDB-lite"/>
    </source>
</evidence>
<protein>
    <submittedName>
        <fullName evidence="2">8170_t:CDS:1</fullName>
    </submittedName>
</protein>
<feature type="non-terminal residue" evidence="2">
    <location>
        <position position="307"/>
    </location>
</feature>
<gene>
    <name evidence="2" type="ORF">FCALED_LOCUS10102</name>
</gene>